<evidence type="ECO:0000256" key="1">
    <source>
        <dbReference type="SAM" id="Coils"/>
    </source>
</evidence>
<sequence length="103" mass="11065">NADLTALAGERAEAEGRANQLEADLKTAIADATAERQAAEHARTELAKALLRLEAMPRLEEDLERARSELEQERVGRVTAEREAAVLTSEKAALQSQASAAQA</sequence>
<protein>
    <submittedName>
        <fullName evidence="2">Uncharacterized protein</fullName>
    </submittedName>
</protein>
<name>A0A699WZB1_TANCI</name>
<proteinExistence type="predicted"/>
<organism evidence="2">
    <name type="scientific">Tanacetum cinerariifolium</name>
    <name type="common">Dalmatian daisy</name>
    <name type="synonym">Chrysanthemum cinerariifolium</name>
    <dbReference type="NCBI Taxonomy" id="118510"/>
    <lineage>
        <taxon>Eukaryota</taxon>
        <taxon>Viridiplantae</taxon>
        <taxon>Streptophyta</taxon>
        <taxon>Embryophyta</taxon>
        <taxon>Tracheophyta</taxon>
        <taxon>Spermatophyta</taxon>
        <taxon>Magnoliopsida</taxon>
        <taxon>eudicotyledons</taxon>
        <taxon>Gunneridae</taxon>
        <taxon>Pentapetalae</taxon>
        <taxon>asterids</taxon>
        <taxon>campanulids</taxon>
        <taxon>Asterales</taxon>
        <taxon>Asteraceae</taxon>
        <taxon>Asteroideae</taxon>
        <taxon>Anthemideae</taxon>
        <taxon>Anthemidinae</taxon>
        <taxon>Tanacetum</taxon>
    </lineage>
</organism>
<comment type="caution">
    <text evidence="2">The sequence shown here is derived from an EMBL/GenBank/DDBJ whole genome shotgun (WGS) entry which is preliminary data.</text>
</comment>
<reference evidence="2" key="1">
    <citation type="journal article" date="2019" name="Sci. Rep.">
        <title>Draft genome of Tanacetum cinerariifolium, the natural source of mosquito coil.</title>
        <authorList>
            <person name="Yamashiro T."/>
            <person name="Shiraishi A."/>
            <person name="Satake H."/>
            <person name="Nakayama K."/>
        </authorList>
    </citation>
    <scope>NUCLEOTIDE SEQUENCE</scope>
</reference>
<dbReference type="AlphaFoldDB" id="A0A699WZB1"/>
<feature type="non-terminal residue" evidence="2">
    <location>
        <position position="1"/>
    </location>
</feature>
<feature type="coiled-coil region" evidence="1">
    <location>
        <begin position="4"/>
        <end position="97"/>
    </location>
</feature>
<dbReference type="EMBL" id="BKCJ011790735">
    <property type="protein sequence ID" value="GFD53152.1"/>
    <property type="molecule type" value="Genomic_DNA"/>
</dbReference>
<keyword evidence="1" id="KW-0175">Coiled coil</keyword>
<gene>
    <name evidence="2" type="ORF">Tci_925121</name>
</gene>
<evidence type="ECO:0000313" key="2">
    <source>
        <dbReference type="EMBL" id="GFD53152.1"/>
    </source>
</evidence>
<accession>A0A699WZB1</accession>
<feature type="non-terminal residue" evidence="2">
    <location>
        <position position="103"/>
    </location>
</feature>